<accession>A0A058ZHN9</accession>
<dbReference type="PANTHER" id="PTHR45436">
    <property type="entry name" value="SENSOR HISTIDINE KINASE YKOH"/>
    <property type="match status" value="1"/>
</dbReference>
<evidence type="ECO:0000256" key="11">
    <source>
        <dbReference type="SAM" id="Phobius"/>
    </source>
</evidence>
<gene>
    <name evidence="14" type="ORF">ATO10_14134</name>
</gene>
<keyword evidence="15" id="KW-1185">Reference proteome</keyword>
<comment type="subcellular location">
    <subcellularLocation>
        <location evidence="2">Membrane</location>
    </subcellularLocation>
</comment>
<dbReference type="SUPFAM" id="SSF47384">
    <property type="entry name" value="Homodimeric domain of signal transducing histidine kinase"/>
    <property type="match status" value="1"/>
</dbReference>
<dbReference type="GO" id="GO:0005886">
    <property type="term" value="C:plasma membrane"/>
    <property type="evidence" value="ECO:0007669"/>
    <property type="project" value="TreeGrafter"/>
</dbReference>
<dbReference type="STRING" id="1461693.ATO10_14134"/>
<feature type="transmembrane region" description="Helical" evidence="11">
    <location>
        <begin position="168"/>
        <end position="191"/>
    </location>
</feature>
<feature type="domain" description="HAMP" evidence="13">
    <location>
        <begin position="188"/>
        <end position="239"/>
    </location>
</feature>
<evidence type="ECO:0000256" key="7">
    <source>
        <dbReference type="ARBA" id="ARBA00022777"/>
    </source>
</evidence>
<evidence type="ECO:0000313" key="14">
    <source>
        <dbReference type="EMBL" id="KCV81118.1"/>
    </source>
</evidence>
<dbReference type="Pfam" id="PF02518">
    <property type="entry name" value="HATPase_c"/>
    <property type="match status" value="1"/>
</dbReference>
<dbReference type="AlphaFoldDB" id="A0A058ZHN9"/>
<dbReference type="Proteomes" id="UP000024836">
    <property type="component" value="Unassembled WGS sequence"/>
</dbReference>
<keyword evidence="7 14" id="KW-0418">Kinase</keyword>
<dbReference type="eggNOG" id="COG0642">
    <property type="taxonomic scope" value="Bacteria"/>
</dbReference>
<comment type="caution">
    <text evidence="14">The sequence shown here is derived from an EMBL/GenBank/DDBJ whole genome shotgun (WGS) entry which is preliminary data.</text>
</comment>
<keyword evidence="10 11" id="KW-0472">Membrane</keyword>
<evidence type="ECO:0000256" key="8">
    <source>
        <dbReference type="ARBA" id="ARBA00022989"/>
    </source>
</evidence>
<sequence>MNTGSLRLRLFIASALSVSIALILAFWGLGQLFASHVERRAIDELSVQLDQILVGIERDAAGQIIMGAVPADARFTTPFGGLYWQIETEGQQLRSRSLWDFALDLPPDHLKDGAVHVHYLPGPGSDLLLVMERSVQLPSRLGGIPMRAAVGMDAANLEESTEQFRDDLLPYTLVLALFFVGAGVAQVFLGLRPLASVGRRIERIRAGDASRVGEDFPSEIRPLASEVDALLAQRESDIEQARHRAGDLAHGLKTPLQALLGEAGRIREAGLADSAEAIESTADTMRRHVDRELNRARIASRAAASKTDLAEAVSRVAMVVQKANPTNTLSWKLDVPQGLAVAADMETLLEILGAITENAARHATQTVQIYAREKSQHAILSVLDDGPGIEPAKIEALMRRGGREDESGTGLGLAIARELTETLGGAVQLIPRNRGLMVQITLPLATN</sequence>
<dbReference type="InterPro" id="IPR005467">
    <property type="entry name" value="His_kinase_dom"/>
</dbReference>
<keyword evidence="8 11" id="KW-1133">Transmembrane helix</keyword>
<dbReference type="InterPro" id="IPR003594">
    <property type="entry name" value="HATPase_dom"/>
</dbReference>
<dbReference type="EMBL" id="AQQY01000011">
    <property type="protein sequence ID" value="KCV81118.1"/>
    <property type="molecule type" value="Genomic_DNA"/>
</dbReference>
<dbReference type="OrthoDB" id="9815202at2"/>
<evidence type="ECO:0000256" key="3">
    <source>
        <dbReference type="ARBA" id="ARBA00012438"/>
    </source>
</evidence>
<evidence type="ECO:0000256" key="10">
    <source>
        <dbReference type="ARBA" id="ARBA00023136"/>
    </source>
</evidence>
<evidence type="ECO:0000256" key="4">
    <source>
        <dbReference type="ARBA" id="ARBA00022553"/>
    </source>
</evidence>
<proteinExistence type="predicted"/>
<dbReference type="PROSITE" id="PS50885">
    <property type="entry name" value="HAMP"/>
    <property type="match status" value="1"/>
</dbReference>
<evidence type="ECO:0000313" key="15">
    <source>
        <dbReference type="Proteomes" id="UP000024836"/>
    </source>
</evidence>
<protein>
    <recommendedName>
        <fullName evidence="3">histidine kinase</fullName>
        <ecNumber evidence="3">2.7.13.3</ecNumber>
    </recommendedName>
</protein>
<reference evidence="14 15" key="1">
    <citation type="submission" date="2013-04" db="EMBL/GenBank/DDBJ databases">
        <title>Shimia sp. 22II-S11-Z10 Genome Sequencing.</title>
        <authorList>
            <person name="Lai Q."/>
            <person name="Li G."/>
            <person name="Shao Z."/>
        </authorList>
    </citation>
    <scope>NUCLEOTIDE SEQUENCE [LARGE SCALE GENOMIC DNA]</scope>
    <source>
        <strain evidence="15">22II-S11-Z10</strain>
    </source>
</reference>
<evidence type="ECO:0000259" key="12">
    <source>
        <dbReference type="PROSITE" id="PS50109"/>
    </source>
</evidence>
<dbReference type="InterPro" id="IPR036097">
    <property type="entry name" value="HisK_dim/P_sf"/>
</dbReference>
<dbReference type="SMART" id="SM00387">
    <property type="entry name" value="HATPase_c"/>
    <property type="match status" value="1"/>
</dbReference>
<dbReference type="RefSeq" id="WP_035252696.1">
    <property type="nucleotide sequence ID" value="NZ_AQQY01000011.1"/>
</dbReference>
<dbReference type="PROSITE" id="PS50109">
    <property type="entry name" value="HIS_KIN"/>
    <property type="match status" value="1"/>
</dbReference>
<name>A0A058ZHN9_9RHOB</name>
<dbReference type="InterPro" id="IPR003660">
    <property type="entry name" value="HAMP_dom"/>
</dbReference>
<evidence type="ECO:0000256" key="2">
    <source>
        <dbReference type="ARBA" id="ARBA00004370"/>
    </source>
</evidence>
<dbReference type="Gene3D" id="3.30.565.10">
    <property type="entry name" value="Histidine kinase-like ATPase, C-terminal domain"/>
    <property type="match status" value="1"/>
</dbReference>
<keyword evidence="4" id="KW-0597">Phosphoprotein</keyword>
<organism evidence="14 15">
    <name type="scientific">Actibacterium atlanticum</name>
    <dbReference type="NCBI Taxonomy" id="1461693"/>
    <lineage>
        <taxon>Bacteria</taxon>
        <taxon>Pseudomonadati</taxon>
        <taxon>Pseudomonadota</taxon>
        <taxon>Alphaproteobacteria</taxon>
        <taxon>Rhodobacterales</taxon>
        <taxon>Roseobacteraceae</taxon>
        <taxon>Actibacterium</taxon>
    </lineage>
</organism>
<dbReference type="Gene3D" id="1.10.287.130">
    <property type="match status" value="1"/>
</dbReference>
<comment type="catalytic activity">
    <reaction evidence="1">
        <text>ATP + protein L-histidine = ADP + protein N-phospho-L-histidine.</text>
        <dbReference type="EC" id="2.7.13.3"/>
    </reaction>
</comment>
<keyword evidence="6 11" id="KW-0812">Transmembrane</keyword>
<dbReference type="InterPro" id="IPR036890">
    <property type="entry name" value="HATPase_C_sf"/>
</dbReference>
<dbReference type="PRINTS" id="PR00344">
    <property type="entry name" value="BCTRLSENSOR"/>
</dbReference>
<dbReference type="PANTHER" id="PTHR45436:SF5">
    <property type="entry name" value="SENSOR HISTIDINE KINASE TRCS"/>
    <property type="match status" value="1"/>
</dbReference>
<keyword evidence="5" id="KW-0808">Transferase</keyword>
<evidence type="ECO:0000256" key="9">
    <source>
        <dbReference type="ARBA" id="ARBA00023012"/>
    </source>
</evidence>
<evidence type="ECO:0000259" key="13">
    <source>
        <dbReference type="PROSITE" id="PS50885"/>
    </source>
</evidence>
<dbReference type="SUPFAM" id="SSF55874">
    <property type="entry name" value="ATPase domain of HSP90 chaperone/DNA topoisomerase II/histidine kinase"/>
    <property type="match status" value="1"/>
</dbReference>
<dbReference type="InterPro" id="IPR004358">
    <property type="entry name" value="Sig_transdc_His_kin-like_C"/>
</dbReference>
<evidence type="ECO:0000256" key="5">
    <source>
        <dbReference type="ARBA" id="ARBA00022679"/>
    </source>
</evidence>
<keyword evidence="9" id="KW-0902">Two-component regulatory system</keyword>
<evidence type="ECO:0000256" key="1">
    <source>
        <dbReference type="ARBA" id="ARBA00000085"/>
    </source>
</evidence>
<dbReference type="InterPro" id="IPR050428">
    <property type="entry name" value="TCS_sensor_his_kinase"/>
</dbReference>
<dbReference type="EC" id="2.7.13.3" evidence="3"/>
<feature type="domain" description="Histidine kinase" evidence="12">
    <location>
        <begin position="247"/>
        <end position="446"/>
    </location>
</feature>
<dbReference type="GO" id="GO:0000155">
    <property type="term" value="F:phosphorelay sensor kinase activity"/>
    <property type="evidence" value="ECO:0007669"/>
    <property type="project" value="InterPro"/>
</dbReference>
<evidence type="ECO:0000256" key="6">
    <source>
        <dbReference type="ARBA" id="ARBA00022692"/>
    </source>
</evidence>